<evidence type="ECO:0000313" key="2">
    <source>
        <dbReference type="Proteomes" id="UP000321794"/>
    </source>
</evidence>
<dbReference type="Proteomes" id="UP000321794">
    <property type="component" value="Unassembled WGS sequence"/>
</dbReference>
<gene>
    <name evidence="1" type="ORF">LZY01_15820</name>
</gene>
<reference evidence="1 2" key="1">
    <citation type="submission" date="2019-07" db="EMBL/GenBank/DDBJ databases">
        <title>Whole genome shotgun sequence of Lactobacillus zymae NBRC 107157.</title>
        <authorList>
            <person name="Hosoyama A."/>
            <person name="Uohara A."/>
            <person name="Ohji S."/>
            <person name="Ichikawa N."/>
        </authorList>
    </citation>
    <scope>NUCLEOTIDE SEQUENCE [LARGE SCALE GENOMIC DNA]</scope>
    <source>
        <strain evidence="1 2">NBRC 107157</strain>
    </source>
</reference>
<protein>
    <recommendedName>
        <fullName evidence="3">Mobile element protein</fullName>
    </recommendedName>
</protein>
<evidence type="ECO:0008006" key="3">
    <source>
        <dbReference type="Google" id="ProtNLM"/>
    </source>
</evidence>
<comment type="caution">
    <text evidence="1">The sequence shown here is derived from an EMBL/GenBank/DDBJ whole genome shotgun (WGS) entry which is preliminary data.</text>
</comment>
<name>A0ABQ0WX80_9LACO</name>
<proteinExistence type="predicted"/>
<organism evidence="1 2">
    <name type="scientific">Levilactobacillus zymae</name>
    <dbReference type="NCBI Taxonomy" id="267363"/>
    <lineage>
        <taxon>Bacteria</taxon>
        <taxon>Bacillati</taxon>
        <taxon>Bacillota</taxon>
        <taxon>Bacilli</taxon>
        <taxon>Lactobacillales</taxon>
        <taxon>Lactobacillaceae</taxon>
        <taxon>Levilactobacillus</taxon>
    </lineage>
</organism>
<dbReference type="EMBL" id="BJZK01000018">
    <property type="protein sequence ID" value="GEO72414.1"/>
    <property type="molecule type" value="Genomic_DNA"/>
</dbReference>
<sequence length="63" mass="7114">MGLKPCPPKTRFRPFLTGLEALNQPTQKRGTASVSRFRAWSPLKIDQVVVDGVMHEVHVTVER</sequence>
<accession>A0ABQ0WX80</accession>
<evidence type="ECO:0000313" key="1">
    <source>
        <dbReference type="EMBL" id="GEO72414.1"/>
    </source>
</evidence>
<keyword evidence="2" id="KW-1185">Reference proteome</keyword>